<reference evidence="1" key="1">
    <citation type="submission" date="2021-02" db="EMBL/GenBank/DDBJ databases">
        <authorList>
            <person name="Nowell W R."/>
        </authorList>
    </citation>
    <scope>NUCLEOTIDE SEQUENCE</scope>
</reference>
<sequence length="112" mass="12827">MNILFSDEKMLDIDRAYSSQNGRIWAVNRAATDTKGGIRRKRKSPHKVMVWFGVCSKGVSPLVIFENGTLDHDRYIKEVLPVALKYGNDMFGDDWTYQRDGAKPHIHAKSEE</sequence>
<gene>
    <name evidence="1" type="ORF">WKI299_LOCUS24641</name>
</gene>
<evidence type="ECO:0008006" key="3">
    <source>
        <dbReference type="Google" id="ProtNLM"/>
    </source>
</evidence>
<name>A0A816VLA5_9BILA</name>
<proteinExistence type="predicted"/>
<organism evidence="1 2">
    <name type="scientific">Rotaria magnacalcarata</name>
    <dbReference type="NCBI Taxonomy" id="392030"/>
    <lineage>
        <taxon>Eukaryota</taxon>
        <taxon>Metazoa</taxon>
        <taxon>Spiralia</taxon>
        <taxon>Gnathifera</taxon>
        <taxon>Rotifera</taxon>
        <taxon>Eurotatoria</taxon>
        <taxon>Bdelloidea</taxon>
        <taxon>Philodinida</taxon>
        <taxon>Philodinidae</taxon>
        <taxon>Rotaria</taxon>
    </lineage>
</organism>
<accession>A0A816VLA5</accession>
<dbReference type="InterPro" id="IPR036397">
    <property type="entry name" value="RNaseH_sf"/>
</dbReference>
<comment type="caution">
    <text evidence="1">The sequence shown here is derived from an EMBL/GenBank/DDBJ whole genome shotgun (WGS) entry which is preliminary data.</text>
</comment>
<evidence type="ECO:0000313" key="1">
    <source>
        <dbReference type="EMBL" id="CAF2122363.1"/>
    </source>
</evidence>
<dbReference type="EMBL" id="CAJNRF010010604">
    <property type="protein sequence ID" value="CAF2122363.1"/>
    <property type="molecule type" value="Genomic_DNA"/>
</dbReference>
<dbReference type="Proteomes" id="UP000663856">
    <property type="component" value="Unassembled WGS sequence"/>
</dbReference>
<evidence type="ECO:0000313" key="2">
    <source>
        <dbReference type="Proteomes" id="UP000663856"/>
    </source>
</evidence>
<dbReference type="GO" id="GO:0003676">
    <property type="term" value="F:nucleic acid binding"/>
    <property type="evidence" value="ECO:0007669"/>
    <property type="project" value="InterPro"/>
</dbReference>
<protein>
    <recommendedName>
        <fullName evidence="3">Transposase</fullName>
    </recommendedName>
</protein>
<dbReference type="Gene3D" id="3.30.420.10">
    <property type="entry name" value="Ribonuclease H-like superfamily/Ribonuclease H"/>
    <property type="match status" value="1"/>
</dbReference>
<dbReference type="AlphaFoldDB" id="A0A816VLA5"/>